<accession>A0A1M4XGC2</accession>
<feature type="chain" id="PRO_5009908290" evidence="1">
    <location>
        <begin position="28"/>
        <end position="85"/>
    </location>
</feature>
<keyword evidence="1" id="KW-0732">Signal</keyword>
<keyword evidence="3" id="KW-1185">Reference proteome</keyword>
<dbReference type="EMBL" id="FQTY01000011">
    <property type="protein sequence ID" value="SHE92584.1"/>
    <property type="molecule type" value="Genomic_DNA"/>
</dbReference>
<proteinExistence type="predicted"/>
<gene>
    <name evidence="2" type="ORF">SAMN02745784_02245</name>
</gene>
<dbReference type="RefSeq" id="WP_072976310.1">
    <property type="nucleotide sequence ID" value="NZ_FQTY01000011.1"/>
</dbReference>
<feature type="signal peptide" evidence="1">
    <location>
        <begin position="1"/>
        <end position="27"/>
    </location>
</feature>
<dbReference type="STRING" id="1123404.SAMN02745784_02245"/>
<protein>
    <submittedName>
        <fullName evidence="2">Uncharacterized protein</fullName>
    </submittedName>
</protein>
<evidence type="ECO:0000313" key="3">
    <source>
        <dbReference type="Proteomes" id="UP000184114"/>
    </source>
</evidence>
<organism evidence="2 3">
    <name type="scientific">Tissierella praeacuta DSM 18095</name>
    <dbReference type="NCBI Taxonomy" id="1123404"/>
    <lineage>
        <taxon>Bacteria</taxon>
        <taxon>Bacillati</taxon>
        <taxon>Bacillota</taxon>
        <taxon>Tissierellia</taxon>
        <taxon>Tissierellales</taxon>
        <taxon>Tissierellaceae</taxon>
        <taxon>Tissierella</taxon>
    </lineage>
</organism>
<dbReference type="Proteomes" id="UP000184114">
    <property type="component" value="Unassembled WGS sequence"/>
</dbReference>
<name>A0A1M4XGC2_9FIRM</name>
<reference evidence="3" key="1">
    <citation type="submission" date="2016-11" db="EMBL/GenBank/DDBJ databases">
        <authorList>
            <person name="Varghese N."/>
            <person name="Submissions S."/>
        </authorList>
    </citation>
    <scope>NUCLEOTIDE SEQUENCE [LARGE SCALE GENOMIC DNA]</scope>
    <source>
        <strain evidence="3">DSM 18095</strain>
    </source>
</reference>
<dbReference type="GeneID" id="90995393"/>
<dbReference type="AlphaFoldDB" id="A0A1M4XGC2"/>
<evidence type="ECO:0000256" key="1">
    <source>
        <dbReference type="SAM" id="SignalP"/>
    </source>
</evidence>
<sequence length="85" mass="9836">MKKLTTKIISFIITLSMIMSLSVPTFASKLDMNPFLNQQIDYATIVERLEIDDLNNFIQSIKYNEPTITDENLEQKIKIRVLQDG</sequence>
<evidence type="ECO:0000313" key="2">
    <source>
        <dbReference type="EMBL" id="SHE92584.1"/>
    </source>
</evidence>